<reference evidence="2 3" key="1">
    <citation type="submission" date="2023-08" db="EMBL/GenBank/DDBJ databases">
        <title>A Necator americanus chromosomal reference genome.</title>
        <authorList>
            <person name="Ilik V."/>
            <person name="Petrzelkova K.J."/>
            <person name="Pardy F."/>
            <person name="Fuh T."/>
            <person name="Niatou-Singa F.S."/>
            <person name="Gouil Q."/>
            <person name="Baker L."/>
            <person name="Ritchie M.E."/>
            <person name="Jex A.R."/>
            <person name="Gazzola D."/>
            <person name="Li H."/>
            <person name="Toshio Fujiwara R."/>
            <person name="Zhan B."/>
            <person name="Aroian R.V."/>
            <person name="Pafco B."/>
            <person name="Schwarz E.M."/>
        </authorList>
    </citation>
    <scope>NUCLEOTIDE SEQUENCE [LARGE SCALE GENOMIC DNA]</scope>
    <source>
        <strain evidence="2 3">Aroian</strain>
        <tissue evidence="2">Whole animal</tissue>
    </source>
</reference>
<protein>
    <submittedName>
        <fullName evidence="2">Uncharacterized protein</fullName>
    </submittedName>
</protein>
<evidence type="ECO:0000313" key="3">
    <source>
        <dbReference type="Proteomes" id="UP001303046"/>
    </source>
</evidence>
<evidence type="ECO:0000256" key="1">
    <source>
        <dbReference type="SAM" id="MobiDB-lite"/>
    </source>
</evidence>
<dbReference type="Proteomes" id="UP001303046">
    <property type="component" value="Unassembled WGS sequence"/>
</dbReference>
<organism evidence="2 3">
    <name type="scientific">Necator americanus</name>
    <name type="common">Human hookworm</name>
    <dbReference type="NCBI Taxonomy" id="51031"/>
    <lineage>
        <taxon>Eukaryota</taxon>
        <taxon>Metazoa</taxon>
        <taxon>Ecdysozoa</taxon>
        <taxon>Nematoda</taxon>
        <taxon>Chromadorea</taxon>
        <taxon>Rhabditida</taxon>
        <taxon>Rhabditina</taxon>
        <taxon>Rhabditomorpha</taxon>
        <taxon>Strongyloidea</taxon>
        <taxon>Ancylostomatidae</taxon>
        <taxon>Bunostominae</taxon>
        <taxon>Necator</taxon>
    </lineage>
</organism>
<dbReference type="EMBL" id="JAVFWL010000003">
    <property type="protein sequence ID" value="KAK6745207.1"/>
    <property type="molecule type" value="Genomic_DNA"/>
</dbReference>
<keyword evidence="3" id="KW-1185">Reference proteome</keyword>
<comment type="caution">
    <text evidence="2">The sequence shown here is derived from an EMBL/GenBank/DDBJ whole genome shotgun (WGS) entry which is preliminary data.</text>
</comment>
<proteinExistence type="predicted"/>
<evidence type="ECO:0000313" key="2">
    <source>
        <dbReference type="EMBL" id="KAK6745207.1"/>
    </source>
</evidence>
<feature type="region of interest" description="Disordered" evidence="1">
    <location>
        <begin position="55"/>
        <end position="74"/>
    </location>
</feature>
<feature type="compositionally biased region" description="Basic and acidic residues" evidence="1">
    <location>
        <begin position="65"/>
        <end position="74"/>
    </location>
</feature>
<sequence>MRKFLAPKKTLTKCGLDLPVRLRASGGGCAKKTMDRYERNLPDFWTKGKKPALLSRRHSGFAEKNPGEGTEHGK</sequence>
<accession>A0ABR1D3U2</accession>
<gene>
    <name evidence="2" type="primary">Necator_chrIII.g12508</name>
    <name evidence="2" type="ORF">RB195_011742</name>
</gene>
<name>A0ABR1D3U2_NECAM</name>